<feature type="region of interest" description="Disordered" evidence="1">
    <location>
        <begin position="153"/>
        <end position="212"/>
    </location>
</feature>
<dbReference type="AlphaFoldDB" id="A0AAV5CZC5"/>
<dbReference type="PANTHER" id="PTHR33207">
    <property type="entry name" value="F-BOX DOMAIN CONTAINING PROTEIN-RELATED"/>
    <property type="match status" value="1"/>
</dbReference>
<sequence length="248" mass="27044">MVVGVLIYQGAEKDTWIQGGTAPYKEDAGDNDDDALEIIALKNGFVYLATSKMVLSLCLQTMELQELFPRGFRANYVLPYVMAWPPSLVRGVLHCSKILPATYIYYSSGSPSALPAIAQGYSKIVLVGFSRRSIQAHGHLSVRPHSFHVRSPSGVFLERPDPPASSRCRRRRTRSSSSSGTPRHLNPMARAQRSSSSLACTSSLPSTADSVSHHADGIPFLERVVVVVMSPPAEGEGDDVQLQFDQRG</sequence>
<reference evidence="2" key="1">
    <citation type="journal article" date="2018" name="DNA Res.">
        <title>Multiple hybrid de novo genome assembly of finger millet, an orphan allotetraploid crop.</title>
        <authorList>
            <person name="Hatakeyama M."/>
            <person name="Aluri S."/>
            <person name="Balachadran M.T."/>
            <person name="Sivarajan S.R."/>
            <person name="Patrignani A."/>
            <person name="Gruter S."/>
            <person name="Poveda L."/>
            <person name="Shimizu-Inatsugi R."/>
            <person name="Baeten J."/>
            <person name="Francoijs K.J."/>
            <person name="Nataraja K.N."/>
            <person name="Reddy Y.A.N."/>
            <person name="Phadnis S."/>
            <person name="Ravikumar R.L."/>
            <person name="Schlapbach R."/>
            <person name="Sreeman S.M."/>
            <person name="Shimizu K.K."/>
        </authorList>
    </citation>
    <scope>NUCLEOTIDE SEQUENCE</scope>
</reference>
<reference evidence="2" key="2">
    <citation type="submission" date="2021-12" db="EMBL/GenBank/DDBJ databases">
        <title>Resequencing data analysis of finger millet.</title>
        <authorList>
            <person name="Hatakeyama M."/>
            <person name="Aluri S."/>
            <person name="Balachadran M.T."/>
            <person name="Sivarajan S.R."/>
            <person name="Poveda L."/>
            <person name="Shimizu-Inatsugi R."/>
            <person name="Schlapbach R."/>
            <person name="Sreeman S.M."/>
            <person name="Shimizu K.K."/>
        </authorList>
    </citation>
    <scope>NUCLEOTIDE SEQUENCE</scope>
</reference>
<accession>A0AAV5CZC5</accession>
<protein>
    <submittedName>
        <fullName evidence="2">Uncharacterized protein</fullName>
    </submittedName>
</protein>
<feature type="compositionally biased region" description="Low complexity" evidence="1">
    <location>
        <begin position="194"/>
        <end position="208"/>
    </location>
</feature>
<evidence type="ECO:0000256" key="1">
    <source>
        <dbReference type="SAM" id="MobiDB-lite"/>
    </source>
</evidence>
<proteinExistence type="predicted"/>
<comment type="caution">
    <text evidence="2">The sequence shown here is derived from an EMBL/GenBank/DDBJ whole genome shotgun (WGS) entry which is preliminary data.</text>
</comment>
<keyword evidence="3" id="KW-1185">Reference proteome</keyword>
<dbReference type="Proteomes" id="UP001054889">
    <property type="component" value="Unassembled WGS sequence"/>
</dbReference>
<evidence type="ECO:0000313" key="2">
    <source>
        <dbReference type="EMBL" id="GJN03345.1"/>
    </source>
</evidence>
<dbReference type="EMBL" id="BQKI01000010">
    <property type="protein sequence ID" value="GJN03345.1"/>
    <property type="molecule type" value="Genomic_DNA"/>
</dbReference>
<gene>
    <name evidence="2" type="primary">ga20780</name>
    <name evidence="2" type="ORF">PR202_ga20780</name>
</gene>
<name>A0AAV5CZC5_ELECO</name>
<organism evidence="2 3">
    <name type="scientific">Eleusine coracana subsp. coracana</name>
    <dbReference type="NCBI Taxonomy" id="191504"/>
    <lineage>
        <taxon>Eukaryota</taxon>
        <taxon>Viridiplantae</taxon>
        <taxon>Streptophyta</taxon>
        <taxon>Embryophyta</taxon>
        <taxon>Tracheophyta</taxon>
        <taxon>Spermatophyta</taxon>
        <taxon>Magnoliopsida</taxon>
        <taxon>Liliopsida</taxon>
        <taxon>Poales</taxon>
        <taxon>Poaceae</taxon>
        <taxon>PACMAD clade</taxon>
        <taxon>Chloridoideae</taxon>
        <taxon>Cynodonteae</taxon>
        <taxon>Eleusininae</taxon>
        <taxon>Eleusine</taxon>
    </lineage>
</organism>
<evidence type="ECO:0000313" key="3">
    <source>
        <dbReference type="Proteomes" id="UP001054889"/>
    </source>
</evidence>